<keyword evidence="7" id="KW-0808">Transferase</keyword>
<dbReference type="SUPFAM" id="SSF53383">
    <property type="entry name" value="PLP-dependent transferases"/>
    <property type="match status" value="1"/>
</dbReference>
<dbReference type="InterPro" id="IPR004839">
    <property type="entry name" value="Aminotransferase_I/II_large"/>
</dbReference>
<dbReference type="Pfam" id="PF00155">
    <property type="entry name" value="Aminotran_1_2"/>
    <property type="match status" value="1"/>
</dbReference>
<evidence type="ECO:0000256" key="6">
    <source>
        <dbReference type="ARBA" id="ARBA00022576"/>
    </source>
</evidence>
<dbReference type="Proteomes" id="UP001301958">
    <property type="component" value="Unassembled WGS sequence"/>
</dbReference>
<evidence type="ECO:0000259" key="19">
    <source>
        <dbReference type="Pfam" id="PF00155"/>
    </source>
</evidence>
<evidence type="ECO:0000256" key="1">
    <source>
        <dbReference type="ARBA" id="ARBA00001933"/>
    </source>
</evidence>
<keyword evidence="8" id="KW-0663">Pyridoxal phosphate</keyword>
<keyword evidence="6" id="KW-0032">Aminotransferase</keyword>
<dbReference type="InterPro" id="IPR015424">
    <property type="entry name" value="PyrdxlP-dep_Trfase"/>
</dbReference>
<dbReference type="GO" id="GO:0008483">
    <property type="term" value="F:transaminase activity"/>
    <property type="evidence" value="ECO:0007669"/>
    <property type="project" value="UniProtKB-KW"/>
</dbReference>
<dbReference type="FunFam" id="1.10.287.1970:FF:000001">
    <property type="entry name" value="Alanine aminotransferase 2"/>
    <property type="match status" value="1"/>
</dbReference>
<evidence type="ECO:0000256" key="9">
    <source>
        <dbReference type="ARBA" id="ARBA00022990"/>
    </source>
</evidence>
<dbReference type="Gene3D" id="3.90.1150.10">
    <property type="entry name" value="Aspartate Aminotransferase, domain 1"/>
    <property type="match status" value="1"/>
</dbReference>
<keyword evidence="9" id="KW-0007">Acetylation</keyword>
<evidence type="ECO:0000256" key="14">
    <source>
        <dbReference type="ARBA" id="ARBA00077894"/>
    </source>
</evidence>
<organism evidence="20 21">
    <name type="scientific">Podospora fimiseda</name>
    <dbReference type="NCBI Taxonomy" id="252190"/>
    <lineage>
        <taxon>Eukaryota</taxon>
        <taxon>Fungi</taxon>
        <taxon>Dikarya</taxon>
        <taxon>Ascomycota</taxon>
        <taxon>Pezizomycotina</taxon>
        <taxon>Sordariomycetes</taxon>
        <taxon>Sordariomycetidae</taxon>
        <taxon>Sordariales</taxon>
        <taxon>Podosporaceae</taxon>
        <taxon>Podospora</taxon>
    </lineage>
</organism>
<dbReference type="GO" id="GO:0005737">
    <property type="term" value="C:cytoplasm"/>
    <property type="evidence" value="ECO:0007669"/>
    <property type="project" value="UniProtKB-SubCell"/>
</dbReference>
<comment type="cofactor">
    <cofactor evidence="1">
        <name>pyridoxal 5'-phosphate</name>
        <dbReference type="ChEBI" id="CHEBI:597326"/>
    </cofactor>
</comment>
<comment type="similarity">
    <text evidence="10">Belongs to the class-I pyridoxal-phosphate-dependent aminotransferase family. Alanine aminotransferase subfamily.</text>
</comment>
<evidence type="ECO:0000256" key="13">
    <source>
        <dbReference type="ARBA" id="ARBA00076222"/>
    </source>
</evidence>
<evidence type="ECO:0000256" key="18">
    <source>
        <dbReference type="ARBA" id="ARBA00082842"/>
    </source>
</evidence>
<feature type="domain" description="Aminotransferase class I/classII large" evidence="19">
    <location>
        <begin position="93"/>
        <end position="484"/>
    </location>
</feature>
<reference evidence="20" key="1">
    <citation type="journal article" date="2023" name="Mol. Phylogenet. Evol.">
        <title>Genome-scale phylogeny and comparative genomics of the fungal order Sordariales.</title>
        <authorList>
            <person name="Hensen N."/>
            <person name="Bonometti L."/>
            <person name="Westerberg I."/>
            <person name="Brannstrom I.O."/>
            <person name="Guillou S."/>
            <person name="Cros-Aarteil S."/>
            <person name="Calhoun S."/>
            <person name="Haridas S."/>
            <person name="Kuo A."/>
            <person name="Mondo S."/>
            <person name="Pangilinan J."/>
            <person name="Riley R."/>
            <person name="LaButti K."/>
            <person name="Andreopoulos B."/>
            <person name="Lipzen A."/>
            <person name="Chen C."/>
            <person name="Yan M."/>
            <person name="Daum C."/>
            <person name="Ng V."/>
            <person name="Clum A."/>
            <person name="Steindorff A."/>
            <person name="Ohm R.A."/>
            <person name="Martin F."/>
            <person name="Silar P."/>
            <person name="Natvig D.O."/>
            <person name="Lalanne C."/>
            <person name="Gautier V."/>
            <person name="Ament-Velasquez S.L."/>
            <person name="Kruys A."/>
            <person name="Hutchinson M.I."/>
            <person name="Powell A.J."/>
            <person name="Barry K."/>
            <person name="Miller A.N."/>
            <person name="Grigoriev I.V."/>
            <person name="Debuchy R."/>
            <person name="Gladieux P."/>
            <person name="Hiltunen Thoren M."/>
            <person name="Johannesson H."/>
        </authorList>
    </citation>
    <scope>NUCLEOTIDE SEQUENCE</scope>
    <source>
        <strain evidence="20">CBS 990.96</strain>
    </source>
</reference>
<comment type="caution">
    <text evidence="20">The sequence shown here is derived from an EMBL/GenBank/DDBJ whole genome shotgun (WGS) entry which is preliminary data.</text>
</comment>
<comment type="subunit">
    <text evidence="3">Homodimer.</text>
</comment>
<evidence type="ECO:0000256" key="5">
    <source>
        <dbReference type="ARBA" id="ARBA00022553"/>
    </source>
</evidence>
<keyword evidence="5" id="KW-0597">Phosphoprotein</keyword>
<evidence type="ECO:0000256" key="11">
    <source>
        <dbReference type="ARBA" id="ARBA00059280"/>
    </source>
</evidence>
<dbReference type="EMBL" id="MU865362">
    <property type="protein sequence ID" value="KAK4225656.1"/>
    <property type="molecule type" value="Genomic_DNA"/>
</dbReference>
<comment type="function">
    <text evidence="11">Catalyzes the reversible transamination between alanine and 2-oxoglutarate to form pyruvate and glutamate. Participates in cellular nitrogen metabolism and also in liver gluconeogenesis starting with precursors transported from skeletal muscles.</text>
</comment>
<evidence type="ECO:0000256" key="7">
    <source>
        <dbReference type="ARBA" id="ARBA00022679"/>
    </source>
</evidence>
<protein>
    <recommendedName>
        <fullName evidence="12">Alanine aminotransferase 1</fullName>
    </recommendedName>
    <alternativeName>
        <fullName evidence="14">Glutamate pyruvate transaminase</fullName>
    </alternativeName>
    <alternativeName>
        <fullName evidence="16">Glutamate pyruvate transaminase 1</fullName>
    </alternativeName>
    <alternativeName>
        <fullName evidence="15">Glutamic--alanine transaminase</fullName>
    </alternativeName>
    <alternativeName>
        <fullName evidence="13">Glutamic--alanine transaminase 1</fullName>
    </alternativeName>
    <alternativeName>
        <fullName evidence="17">Glutamic--pyruvic transaminase</fullName>
    </alternativeName>
    <alternativeName>
        <fullName evidence="18">Glutamic--pyruvic transaminase 1</fullName>
    </alternativeName>
</protein>
<keyword evidence="21" id="KW-1185">Reference proteome</keyword>
<evidence type="ECO:0000256" key="12">
    <source>
        <dbReference type="ARBA" id="ARBA00074120"/>
    </source>
</evidence>
<dbReference type="InterPro" id="IPR015421">
    <property type="entry name" value="PyrdxlP-dep_Trfase_major"/>
</dbReference>
<proteinExistence type="inferred from homology"/>
<reference evidence="20" key="2">
    <citation type="submission" date="2023-05" db="EMBL/GenBank/DDBJ databases">
        <authorList>
            <consortium name="Lawrence Berkeley National Laboratory"/>
            <person name="Steindorff A."/>
            <person name="Hensen N."/>
            <person name="Bonometti L."/>
            <person name="Westerberg I."/>
            <person name="Brannstrom I.O."/>
            <person name="Guillou S."/>
            <person name="Cros-Aarteil S."/>
            <person name="Calhoun S."/>
            <person name="Haridas S."/>
            <person name="Kuo A."/>
            <person name="Mondo S."/>
            <person name="Pangilinan J."/>
            <person name="Riley R."/>
            <person name="Labutti K."/>
            <person name="Andreopoulos B."/>
            <person name="Lipzen A."/>
            <person name="Chen C."/>
            <person name="Yanf M."/>
            <person name="Daum C."/>
            <person name="Ng V."/>
            <person name="Clum A."/>
            <person name="Ohm R."/>
            <person name="Martin F."/>
            <person name="Silar P."/>
            <person name="Natvig D."/>
            <person name="Lalanne C."/>
            <person name="Gautier V."/>
            <person name="Ament-Velasquez S.L."/>
            <person name="Kruys A."/>
            <person name="Hutchinson M.I."/>
            <person name="Powell A.J."/>
            <person name="Barry K."/>
            <person name="Miller A.N."/>
            <person name="Grigoriev I.V."/>
            <person name="Debuchy R."/>
            <person name="Gladieux P."/>
            <person name="Thoren M.H."/>
            <person name="Johannesson H."/>
        </authorList>
    </citation>
    <scope>NUCLEOTIDE SEQUENCE</scope>
    <source>
        <strain evidence="20">CBS 990.96</strain>
    </source>
</reference>
<dbReference type="InterPro" id="IPR045088">
    <property type="entry name" value="ALAT1/2-like"/>
</dbReference>
<evidence type="ECO:0000256" key="3">
    <source>
        <dbReference type="ARBA" id="ARBA00011738"/>
    </source>
</evidence>
<evidence type="ECO:0000256" key="2">
    <source>
        <dbReference type="ARBA" id="ARBA00004496"/>
    </source>
</evidence>
<comment type="subcellular location">
    <subcellularLocation>
        <location evidence="2">Cytoplasm</location>
    </subcellularLocation>
</comment>
<keyword evidence="4" id="KW-0963">Cytoplasm</keyword>
<dbReference type="Gene3D" id="3.40.640.10">
    <property type="entry name" value="Type I PLP-dependent aspartate aminotransferase-like (Major domain)"/>
    <property type="match status" value="1"/>
</dbReference>
<evidence type="ECO:0000256" key="15">
    <source>
        <dbReference type="ARBA" id="ARBA00078532"/>
    </source>
</evidence>
<dbReference type="GO" id="GO:0030170">
    <property type="term" value="F:pyridoxal phosphate binding"/>
    <property type="evidence" value="ECO:0007669"/>
    <property type="project" value="InterPro"/>
</dbReference>
<evidence type="ECO:0000256" key="16">
    <source>
        <dbReference type="ARBA" id="ARBA00080231"/>
    </source>
</evidence>
<name>A0AAN7BLT4_9PEZI</name>
<dbReference type="FunFam" id="3.40.640.10:FF:000236">
    <property type="entry name" value="Alanine aminotransferase 2"/>
    <property type="match status" value="1"/>
</dbReference>
<gene>
    <name evidence="20" type="ORF">QBC38DRAFT_368231</name>
</gene>
<dbReference type="PANTHER" id="PTHR11751:SF29">
    <property type="entry name" value="ALANINE TRANSAMINASE"/>
    <property type="match status" value="1"/>
</dbReference>
<dbReference type="InterPro" id="IPR015422">
    <property type="entry name" value="PyrdxlP-dep_Trfase_small"/>
</dbReference>
<evidence type="ECO:0000256" key="10">
    <source>
        <dbReference type="ARBA" id="ARBA00025785"/>
    </source>
</evidence>
<evidence type="ECO:0000256" key="8">
    <source>
        <dbReference type="ARBA" id="ARBA00022898"/>
    </source>
</evidence>
<dbReference type="AlphaFoldDB" id="A0AAN7BLT4"/>
<evidence type="ECO:0000256" key="17">
    <source>
        <dbReference type="ARBA" id="ARBA00080525"/>
    </source>
</evidence>
<evidence type="ECO:0000313" key="20">
    <source>
        <dbReference type="EMBL" id="KAK4225656.1"/>
    </source>
</evidence>
<dbReference type="Gene3D" id="1.10.287.1970">
    <property type="match status" value="1"/>
</dbReference>
<dbReference type="PANTHER" id="PTHR11751">
    <property type="entry name" value="ALANINE AMINOTRANSFERASE"/>
    <property type="match status" value="1"/>
</dbReference>
<evidence type="ECO:0000313" key="21">
    <source>
        <dbReference type="Proteomes" id="UP001301958"/>
    </source>
</evidence>
<sequence length="508" mass="56169">MEANIESQHGSASPSGGLTMQTINPAILRADYAVRGTLAALAERLQRELVDKTHQHPFDRVVSVNLGNPQGCGQKPLTFFRQVMALIQYPELLTVNPNQLADHLIPEDARQRAQTLLTEIGSVGAYTSNFGVLHIRKSVANFISKRDGFASSPDDIFLTCGAFEGMLISMTLLSGSHLLNPPEKTGVLLPVPFYPVYRALLITLDLEPIPYALDETHHWCMPSQQAIATIISSTRARGVRPRCIVIINPSNPTGAVHKKSELEAVLDLAAKENLMVLADEVYQSNIFPSHQFLSCKKVLRQLQKSDNDGLYQNLQLISLHSTSKGMIGESGQRGGYFEAVGFPDDIKLQIQKLVTYTLQPATGGQILVGLMVCPPQPGDFSFDQFQRDYNAIYDGLKTKAEDLFEAFSRMPGVECQPVQGAIYHFPRVDLSAVALREAKEVGDAPDVWYCKKLLEKTGVCVVPGSGFGMTDGSEDGRIWFRITFLGEGRDWIERMEVFQRGFSNDYCV</sequence>
<dbReference type="CDD" id="cd00609">
    <property type="entry name" value="AAT_like"/>
    <property type="match status" value="1"/>
</dbReference>
<evidence type="ECO:0000256" key="4">
    <source>
        <dbReference type="ARBA" id="ARBA00022490"/>
    </source>
</evidence>
<accession>A0AAN7BLT4</accession>